<gene>
    <name evidence="4" type="ORF">JMJ35_004408</name>
</gene>
<dbReference type="GO" id="GO:0000981">
    <property type="term" value="F:DNA-binding transcription factor activity, RNA polymerase II-specific"/>
    <property type="evidence" value="ECO:0007669"/>
    <property type="project" value="InterPro"/>
</dbReference>
<evidence type="ECO:0000256" key="1">
    <source>
        <dbReference type="ARBA" id="ARBA00023242"/>
    </source>
</evidence>
<proteinExistence type="predicted"/>
<sequence>MDPAPRLPIKYRASCDRCYLAKVKCSKERPTCPRCENLGLACSYSPSQRTGKSRRTKIRETSAPQDSESQTAFSSQPSPVVPTDASIQSFARSSLQPDSGSPRSQSNVTMATWPSSETIMHDLDVNFLAPWDDYLPISEEDNRPTFQISEALMDCAAAIQSPSGEHQIITTAGSPGHENNHHTCNCFNSLMHALHAMQNQVQHHVLTLETLLIRSKDVTTHGERLLRCTCIEDSTLTMLFAALIAKYLSLYSSNNMDVTCSPSSASPTDTSFISSRLTVGKHTIDMEDEERLRMEIMSIELQKLNTLLMKLRGKFSALPVSYEAHMYETVLNFLNTRLREAMDKLQRQKQKLIGDA</sequence>
<dbReference type="Gene3D" id="4.10.240.10">
    <property type="entry name" value="Zn(2)-C6 fungal-type DNA-binding domain"/>
    <property type="match status" value="1"/>
</dbReference>
<dbReference type="PRINTS" id="PR00755">
    <property type="entry name" value="AFLATOXINBRP"/>
</dbReference>
<evidence type="ECO:0000259" key="3">
    <source>
        <dbReference type="PROSITE" id="PS50048"/>
    </source>
</evidence>
<dbReference type="AlphaFoldDB" id="A0AA39R1Y7"/>
<keyword evidence="1" id="KW-0539">Nucleus</keyword>
<feature type="domain" description="Zn(2)-C6 fungal-type" evidence="3">
    <location>
        <begin position="14"/>
        <end position="44"/>
    </location>
</feature>
<feature type="region of interest" description="Disordered" evidence="2">
    <location>
        <begin position="45"/>
        <end position="83"/>
    </location>
</feature>
<dbReference type="EMBL" id="JAFEKC020000008">
    <property type="protein sequence ID" value="KAK0513422.1"/>
    <property type="molecule type" value="Genomic_DNA"/>
</dbReference>
<reference evidence="4" key="1">
    <citation type="submission" date="2023-03" db="EMBL/GenBank/DDBJ databases">
        <title>Complete genome of Cladonia borealis.</title>
        <authorList>
            <person name="Park H."/>
        </authorList>
    </citation>
    <scope>NUCLEOTIDE SEQUENCE</scope>
    <source>
        <strain evidence="4">ANT050790</strain>
    </source>
</reference>
<feature type="compositionally biased region" description="Polar residues" evidence="2">
    <location>
        <begin position="62"/>
        <end position="78"/>
    </location>
</feature>
<dbReference type="CDD" id="cd00067">
    <property type="entry name" value="GAL4"/>
    <property type="match status" value="1"/>
</dbReference>
<accession>A0AA39R1Y7</accession>
<dbReference type="GO" id="GO:0008270">
    <property type="term" value="F:zinc ion binding"/>
    <property type="evidence" value="ECO:0007669"/>
    <property type="project" value="InterPro"/>
</dbReference>
<evidence type="ECO:0000256" key="2">
    <source>
        <dbReference type="SAM" id="MobiDB-lite"/>
    </source>
</evidence>
<protein>
    <recommendedName>
        <fullName evidence="3">Zn(2)-C6 fungal-type domain-containing protein</fullName>
    </recommendedName>
</protein>
<dbReference type="SMART" id="SM00066">
    <property type="entry name" value="GAL4"/>
    <property type="match status" value="1"/>
</dbReference>
<organism evidence="4 5">
    <name type="scientific">Cladonia borealis</name>
    <dbReference type="NCBI Taxonomy" id="184061"/>
    <lineage>
        <taxon>Eukaryota</taxon>
        <taxon>Fungi</taxon>
        <taxon>Dikarya</taxon>
        <taxon>Ascomycota</taxon>
        <taxon>Pezizomycotina</taxon>
        <taxon>Lecanoromycetes</taxon>
        <taxon>OSLEUM clade</taxon>
        <taxon>Lecanoromycetidae</taxon>
        <taxon>Lecanorales</taxon>
        <taxon>Lecanorineae</taxon>
        <taxon>Cladoniaceae</taxon>
        <taxon>Cladonia</taxon>
    </lineage>
</organism>
<dbReference type="InterPro" id="IPR001138">
    <property type="entry name" value="Zn2Cys6_DnaBD"/>
</dbReference>
<keyword evidence="5" id="KW-1185">Reference proteome</keyword>
<dbReference type="Pfam" id="PF00172">
    <property type="entry name" value="Zn_clus"/>
    <property type="match status" value="1"/>
</dbReference>
<name>A0AA39R1Y7_9LECA</name>
<evidence type="ECO:0000313" key="5">
    <source>
        <dbReference type="Proteomes" id="UP001166286"/>
    </source>
</evidence>
<evidence type="ECO:0000313" key="4">
    <source>
        <dbReference type="EMBL" id="KAK0513422.1"/>
    </source>
</evidence>
<dbReference type="Proteomes" id="UP001166286">
    <property type="component" value="Unassembled WGS sequence"/>
</dbReference>
<dbReference type="SUPFAM" id="SSF57701">
    <property type="entry name" value="Zn2/Cys6 DNA-binding domain"/>
    <property type="match status" value="1"/>
</dbReference>
<dbReference type="PROSITE" id="PS50048">
    <property type="entry name" value="ZN2_CY6_FUNGAL_2"/>
    <property type="match status" value="1"/>
</dbReference>
<comment type="caution">
    <text evidence="4">The sequence shown here is derived from an EMBL/GenBank/DDBJ whole genome shotgun (WGS) entry which is preliminary data.</text>
</comment>
<dbReference type="InterPro" id="IPR036864">
    <property type="entry name" value="Zn2-C6_fun-type_DNA-bd_sf"/>
</dbReference>